<keyword evidence="4" id="KW-0472">Membrane</keyword>
<accession>A0ABW8XR21</accession>
<feature type="transmembrane region" description="Helical" evidence="4">
    <location>
        <begin position="30"/>
        <end position="53"/>
    </location>
</feature>
<proteinExistence type="predicted"/>
<dbReference type="SMART" id="SM00342">
    <property type="entry name" value="HTH_ARAC"/>
    <property type="match status" value="1"/>
</dbReference>
<feature type="transmembrane region" description="Helical" evidence="4">
    <location>
        <begin position="95"/>
        <end position="114"/>
    </location>
</feature>
<gene>
    <name evidence="6" type="ORF">ABS764_03930</name>
</gene>
<evidence type="ECO:0000313" key="7">
    <source>
        <dbReference type="Proteomes" id="UP001629260"/>
    </source>
</evidence>
<dbReference type="InterPro" id="IPR018062">
    <property type="entry name" value="HTH_AraC-typ_CS"/>
</dbReference>
<dbReference type="InterPro" id="IPR009057">
    <property type="entry name" value="Homeodomain-like_sf"/>
</dbReference>
<name>A0ABW8XR21_9FLAO</name>
<dbReference type="PROSITE" id="PS00041">
    <property type="entry name" value="HTH_ARAC_FAMILY_1"/>
    <property type="match status" value="1"/>
</dbReference>
<evidence type="ECO:0000259" key="5">
    <source>
        <dbReference type="PROSITE" id="PS01124"/>
    </source>
</evidence>
<dbReference type="PANTHER" id="PTHR43280">
    <property type="entry name" value="ARAC-FAMILY TRANSCRIPTIONAL REGULATOR"/>
    <property type="match status" value="1"/>
</dbReference>
<dbReference type="PANTHER" id="PTHR43280:SF29">
    <property type="entry name" value="ARAC-FAMILY TRANSCRIPTIONAL REGULATOR"/>
    <property type="match status" value="1"/>
</dbReference>
<feature type="transmembrane region" description="Helical" evidence="4">
    <location>
        <begin position="165"/>
        <end position="187"/>
    </location>
</feature>
<feature type="transmembrane region" description="Helical" evidence="4">
    <location>
        <begin position="199"/>
        <end position="217"/>
    </location>
</feature>
<dbReference type="PROSITE" id="PS01124">
    <property type="entry name" value="HTH_ARAC_FAMILY_2"/>
    <property type="match status" value="1"/>
</dbReference>
<keyword evidence="4" id="KW-0812">Transmembrane</keyword>
<keyword evidence="7" id="KW-1185">Reference proteome</keyword>
<comment type="caution">
    <text evidence="6">The sequence shown here is derived from an EMBL/GenBank/DDBJ whole genome shotgun (WGS) entry which is preliminary data.</text>
</comment>
<organism evidence="6 7">
    <name type="scientific">Flavobacterium plantiphilum</name>
    <dbReference type="NCBI Taxonomy" id="3163297"/>
    <lineage>
        <taxon>Bacteria</taxon>
        <taxon>Pseudomonadati</taxon>
        <taxon>Bacteroidota</taxon>
        <taxon>Flavobacteriia</taxon>
        <taxon>Flavobacteriales</taxon>
        <taxon>Flavobacteriaceae</taxon>
        <taxon>Flavobacterium</taxon>
    </lineage>
</organism>
<evidence type="ECO:0000256" key="1">
    <source>
        <dbReference type="ARBA" id="ARBA00023015"/>
    </source>
</evidence>
<keyword evidence="2" id="KW-0238">DNA-binding</keyword>
<evidence type="ECO:0000256" key="3">
    <source>
        <dbReference type="ARBA" id="ARBA00023163"/>
    </source>
</evidence>
<evidence type="ECO:0000313" key="6">
    <source>
        <dbReference type="EMBL" id="MFL9829992.1"/>
    </source>
</evidence>
<feature type="transmembrane region" description="Helical" evidence="4">
    <location>
        <begin position="126"/>
        <end position="144"/>
    </location>
</feature>
<reference evidence="6 7" key="1">
    <citation type="submission" date="2024-06" db="EMBL/GenBank/DDBJ databases">
        <authorList>
            <person name="Kaempfer P."/>
            <person name="Viver T."/>
        </authorList>
    </citation>
    <scope>NUCLEOTIDE SEQUENCE [LARGE SCALE GENOMIC DNA]</scope>
    <source>
        <strain evidence="6 7">ST-87</strain>
    </source>
</reference>
<dbReference type="Pfam" id="PF12833">
    <property type="entry name" value="HTH_18"/>
    <property type="match status" value="1"/>
</dbReference>
<sequence>MLNILFFVAFQSFVLVFLLFLNKKDKKEDYYLMSFFGIVFLHIVFKMALSYFFNDLVFNKVHASFSLLYGPVLYFFYASAYGIELTNKKVFLHTLPFLFSSVVNIGMLIHLFFFEENDQWVEIYDIFSMMLFVPSLLLYSLFCLKKIAFSFDFKDETIIGLRNKMIQLLSYMLLFSGFLAVLGLFFTIIHFESILNLRYFYYGFLLVIMITTLNYRIKLTHKFQLSNEEGNVIEKAKEKYKNYDLNEDEMDAIINKINHSFESQKVYLNPDFSLDLLSQNINIPKIKITQALNIKLDSNFYNYLNYFRIEESKRLIKKSKNSSLIDISIESGFKNKSTFYKNFKLLNGITPKEYQKNLLLNFV</sequence>
<evidence type="ECO:0000256" key="4">
    <source>
        <dbReference type="SAM" id="Phobius"/>
    </source>
</evidence>
<dbReference type="InterPro" id="IPR018060">
    <property type="entry name" value="HTH_AraC"/>
</dbReference>
<keyword evidence="3" id="KW-0804">Transcription</keyword>
<dbReference type="Gene3D" id="1.10.10.60">
    <property type="entry name" value="Homeodomain-like"/>
    <property type="match status" value="1"/>
</dbReference>
<dbReference type="RefSeq" id="WP_408080186.1">
    <property type="nucleotide sequence ID" value="NZ_JBELQA010000002.1"/>
</dbReference>
<feature type="domain" description="HTH araC/xylS-type" evidence="5">
    <location>
        <begin position="251"/>
        <end position="357"/>
    </location>
</feature>
<feature type="transmembrane region" description="Helical" evidence="4">
    <location>
        <begin position="6"/>
        <end position="23"/>
    </location>
</feature>
<dbReference type="EMBL" id="JBELQA010000002">
    <property type="protein sequence ID" value="MFL9829992.1"/>
    <property type="molecule type" value="Genomic_DNA"/>
</dbReference>
<keyword evidence="1" id="KW-0805">Transcription regulation</keyword>
<dbReference type="Proteomes" id="UP001629260">
    <property type="component" value="Unassembled WGS sequence"/>
</dbReference>
<protein>
    <submittedName>
        <fullName evidence="6">Helix-turn-helix domain-containing protein</fullName>
    </submittedName>
</protein>
<feature type="transmembrane region" description="Helical" evidence="4">
    <location>
        <begin position="65"/>
        <end position="83"/>
    </location>
</feature>
<evidence type="ECO:0000256" key="2">
    <source>
        <dbReference type="ARBA" id="ARBA00023125"/>
    </source>
</evidence>
<keyword evidence="4" id="KW-1133">Transmembrane helix</keyword>
<dbReference type="SUPFAM" id="SSF46689">
    <property type="entry name" value="Homeodomain-like"/>
    <property type="match status" value="1"/>
</dbReference>